<feature type="transmembrane region" description="Helical" evidence="5">
    <location>
        <begin position="105"/>
        <end position="123"/>
    </location>
</feature>
<name>A0A9D9IP88_9BACT</name>
<keyword evidence="4 5" id="KW-0472">Membrane</keyword>
<protein>
    <recommendedName>
        <fullName evidence="6">Yip1 domain-containing protein</fullName>
    </recommendedName>
</protein>
<evidence type="ECO:0000313" key="8">
    <source>
        <dbReference type="Proteomes" id="UP000823598"/>
    </source>
</evidence>
<dbReference type="AlphaFoldDB" id="A0A9D9IP88"/>
<feature type="transmembrane region" description="Helical" evidence="5">
    <location>
        <begin position="130"/>
        <end position="151"/>
    </location>
</feature>
<keyword evidence="3 5" id="KW-1133">Transmembrane helix</keyword>
<evidence type="ECO:0000259" key="6">
    <source>
        <dbReference type="Pfam" id="PF04893"/>
    </source>
</evidence>
<gene>
    <name evidence="7" type="ORF">IAB88_03250</name>
</gene>
<sequence>MRKIATVFRLIVSPQATWSRIFKSSSSASLERTMYYPLVGLLAVSSFMILVYNPMSTLHMAIIGAVMEFVAFFLGYVVASFLISILLPKLQQAGKVTTDGRVRTFVIYNMSILVLIELVRNLLPTDDMPLLYIFTLYILYVIFRSVKFFSLESDKEAVFTVCAFLIIVALPYVVLMLLNKLMPSL</sequence>
<dbReference type="GO" id="GO:0016020">
    <property type="term" value="C:membrane"/>
    <property type="evidence" value="ECO:0007669"/>
    <property type="project" value="UniProtKB-SubCell"/>
</dbReference>
<dbReference type="InterPro" id="IPR006977">
    <property type="entry name" value="Yip1_dom"/>
</dbReference>
<organism evidence="7 8">
    <name type="scientific">Candidatus Limisoma faecipullorum</name>
    <dbReference type="NCBI Taxonomy" id="2840854"/>
    <lineage>
        <taxon>Bacteria</taxon>
        <taxon>Pseudomonadati</taxon>
        <taxon>Bacteroidota</taxon>
        <taxon>Bacteroidia</taxon>
        <taxon>Bacteroidales</taxon>
        <taxon>Candidatus Limisoma</taxon>
    </lineage>
</organism>
<comment type="caution">
    <text evidence="7">The sequence shown here is derived from an EMBL/GenBank/DDBJ whole genome shotgun (WGS) entry which is preliminary data.</text>
</comment>
<evidence type="ECO:0000313" key="7">
    <source>
        <dbReference type="EMBL" id="MBO8475992.1"/>
    </source>
</evidence>
<evidence type="ECO:0000256" key="3">
    <source>
        <dbReference type="ARBA" id="ARBA00022989"/>
    </source>
</evidence>
<evidence type="ECO:0000256" key="5">
    <source>
        <dbReference type="SAM" id="Phobius"/>
    </source>
</evidence>
<evidence type="ECO:0000256" key="1">
    <source>
        <dbReference type="ARBA" id="ARBA00004141"/>
    </source>
</evidence>
<feature type="domain" description="Yip1" evidence="6">
    <location>
        <begin position="9"/>
        <end position="174"/>
    </location>
</feature>
<proteinExistence type="predicted"/>
<reference evidence="7" key="2">
    <citation type="journal article" date="2021" name="PeerJ">
        <title>Extensive microbial diversity within the chicken gut microbiome revealed by metagenomics and culture.</title>
        <authorList>
            <person name="Gilroy R."/>
            <person name="Ravi A."/>
            <person name="Getino M."/>
            <person name="Pursley I."/>
            <person name="Horton D.L."/>
            <person name="Alikhan N.F."/>
            <person name="Baker D."/>
            <person name="Gharbi K."/>
            <person name="Hall N."/>
            <person name="Watson M."/>
            <person name="Adriaenssens E.M."/>
            <person name="Foster-Nyarko E."/>
            <person name="Jarju S."/>
            <person name="Secka A."/>
            <person name="Antonio M."/>
            <person name="Oren A."/>
            <person name="Chaudhuri R.R."/>
            <person name="La Ragione R."/>
            <person name="Hildebrand F."/>
            <person name="Pallen M.J."/>
        </authorList>
    </citation>
    <scope>NUCLEOTIDE SEQUENCE</scope>
    <source>
        <strain evidence="7">6919</strain>
    </source>
</reference>
<feature type="transmembrane region" description="Helical" evidence="5">
    <location>
        <begin position="35"/>
        <end position="53"/>
    </location>
</feature>
<evidence type="ECO:0000256" key="4">
    <source>
        <dbReference type="ARBA" id="ARBA00023136"/>
    </source>
</evidence>
<evidence type="ECO:0000256" key="2">
    <source>
        <dbReference type="ARBA" id="ARBA00022692"/>
    </source>
</evidence>
<accession>A0A9D9IP88</accession>
<dbReference type="Pfam" id="PF04893">
    <property type="entry name" value="Yip1"/>
    <property type="match status" value="1"/>
</dbReference>
<keyword evidence="2 5" id="KW-0812">Transmembrane</keyword>
<feature type="transmembrane region" description="Helical" evidence="5">
    <location>
        <begin position="157"/>
        <end position="178"/>
    </location>
</feature>
<dbReference type="Proteomes" id="UP000823598">
    <property type="component" value="Unassembled WGS sequence"/>
</dbReference>
<feature type="transmembrane region" description="Helical" evidence="5">
    <location>
        <begin position="60"/>
        <end position="85"/>
    </location>
</feature>
<comment type="subcellular location">
    <subcellularLocation>
        <location evidence="1">Membrane</location>
        <topology evidence="1">Multi-pass membrane protein</topology>
    </subcellularLocation>
</comment>
<reference evidence="7" key="1">
    <citation type="submission" date="2020-10" db="EMBL/GenBank/DDBJ databases">
        <authorList>
            <person name="Gilroy R."/>
        </authorList>
    </citation>
    <scope>NUCLEOTIDE SEQUENCE</scope>
    <source>
        <strain evidence="7">6919</strain>
    </source>
</reference>
<dbReference type="EMBL" id="JADIMC010000036">
    <property type="protein sequence ID" value="MBO8475992.1"/>
    <property type="molecule type" value="Genomic_DNA"/>
</dbReference>